<accession>A0A644ZTX8</accession>
<dbReference type="EMBL" id="VSSQ01010485">
    <property type="protein sequence ID" value="MPM44459.1"/>
    <property type="molecule type" value="Genomic_DNA"/>
</dbReference>
<feature type="region of interest" description="Disordered" evidence="1">
    <location>
        <begin position="1"/>
        <end position="37"/>
    </location>
</feature>
<sequence>MEGQKEANKLQTEDTSFWKKPNLEGNPADFGDVHGKVEDPSSTMEIETSGVVEHHPVHPEHKVIPLIERFATASGFFKVSDQKYKHPDGESIIKNLESRFPWELVDESGNRIKSYYPKECCLRAGSIEIPADVWNLLEEDPIHYSLILIEADRTSFEYTGELLIKLKQKGDITLFPASYTILAKDR</sequence>
<proteinExistence type="predicted"/>
<feature type="compositionally biased region" description="Basic and acidic residues" evidence="1">
    <location>
        <begin position="1"/>
        <end position="12"/>
    </location>
</feature>
<gene>
    <name evidence="2" type="ORF">SDC9_91137</name>
</gene>
<protein>
    <submittedName>
        <fullName evidence="2">Uncharacterized protein</fullName>
    </submittedName>
</protein>
<reference evidence="2" key="1">
    <citation type="submission" date="2019-08" db="EMBL/GenBank/DDBJ databases">
        <authorList>
            <person name="Kucharzyk K."/>
            <person name="Murdoch R.W."/>
            <person name="Higgins S."/>
            <person name="Loffler F."/>
        </authorList>
    </citation>
    <scope>NUCLEOTIDE SEQUENCE</scope>
</reference>
<organism evidence="2">
    <name type="scientific">bioreactor metagenome</name>
    <dbReference type="NCBI Taxonomy" id="1076179"/>
    <lineage>
        <taxon>unclassified sequences</taxon>
        <taxon>metagenomes</taxon>
        <taxon>ecological metagenomes</taxon>
    </lineage>
</organism>
<comment type="caution">
    <text evidence="2">The sequence shown here is derived from an EMBL/GenBank/DDBJ whole genome shotgun (WGS) entry which is preliminary data.</text>
</comment>
<name>A0A644ZTX8_9ZZZZ</name>
<dbReference type="AlphaFoldDB" id="A0A644ZTX8"/>
<evidence type="ECO:0000313" key="2">
    <source>
        <dbReference type="EMBL" id="MPM44459.1"/>
    </source>
</evidence>
<evidence type="ECO:0000256" key="1">
    <source>
        <dbReference type="SAM" id="MobiDB-lite"/>
    </source>
</evidence>